<feature type="compositionally biased region" description="Polar residues" evidence="1">
    <location>
        <begin position="354"/>
        <end position="376"/>
    </location>
</feature>
<gene>
    <name evidence="2" type="ORF">C1645_200299</name>
</gene>
<feature type="region of interest" description="Disordered" evidence="1">
    <location>
        <begin position="77"/>
        <end position="115"/>
    </location>
</feature>
<reference evidence="2 3" key="1">
    <citation type="submission" date="2018-06" db="EMBL/GenBank/DDBJ databases">
        <title>Comparative genomics reveals the genomic features of Rhizophagus irregularis, R. cerebriforme, R. diaphanum and Gigaspora rosea, and their symbiotic lifestyle signature.</title>
        <authorList>
            <person name="Morin E."/>
            <person name="San Clemente H."/>
            <person name="Chen E.C.H."/>
            <person name="De La Providencia I."/>
            <person name="Hainaut M."/>
            <person name="Kuo A."/>
            <person name="Kohler A."/>
            <person name="Murat C."/>
            <person name="Tang N."/>
            <person name="Roy S."/>
            <person name="Loubradou J."/>
            <person name="Henrissat B."/>
            <person name="Grigoriev I.V."/>
            <person name="Corradi N."/>
            <person name="Roux C."/>
            <person name="Martin F.M."/>
        </authorList>
    </citation>
    <scope>NUCLEOTIDE SEQUENCE [LARGE SCALE GENOMIC DNA]</scope>
    <source>
        <strain evidence="2 3">DAOM 227022</strain>
    </source>
</reference>
<dbReference type="OrthoDB" id="2433962at2759"/>
<sequence>MYVPPPRPSMDDNLLTWSSLTRKQVDQLLHEEMNREIDFSIILKKQQEDVEPDSNKKKVKKSRPVINFFKSLKNAFHSPTSSTSVSPTGSPTIQPSPMRNAHLPRPPQNEKSRSLSFDSHAYTLSRKNSSMSLKGGNENNHTPATLIPNSVPNMTNSGFSIPHDYILCRICEEMMPSHELDAHSEICAITTDYAIKLQECDGRLRRLVGDVAKRKSEILERNNPYQDYYNIKDADTLGEIGLKAAGLKETANRRDTLRKIEKYSNKLGRLVDEMEKNVNRDENISTYGKRLLHVVQEKHETLRSYYQKLRSTNALSNAGTSSAIAAAAAAAATAAATAGIEREGLRIPSKVNRKQSMSSRVLSTSATTKMSTSYKSSRSERNRINNGQKDGNTAPSHKRQDSSGSMSYGKMHLEIGMIHNFILLYRFFFLFKKIKEVY</sequence>
<dbReference type="Proteomes" id="UP000265703">
    <property type="component" value="Unassembled WGS sequence"/>
</dbReference>
<proteinExistence type="predicted"/>
<feature type="compositionally biased region" description="Polar residues" evidence="1">
    <location>
        <begin position="384"/>
        <end position="395"/>
    </location>
</feature>
<evidence type="ECO:0000313" key="2">
    <source>
        <dbReference type="EMBL" id="RIA89386.1"/>
    </source>
</evidence>
<accession>A0A397SXK0</accession>
<evidence type="ECO:0000313" key="3">
    <source>
        <dbReference type="Proteomes" id="UP000265703"/>
    </source>
</evidence>
<dbReference type="AlphaFoldDB" id="A0A397SXK0"/>
<feature type="region of interest" description="Disordered" evidence="1">
    <location>
        <begin position="347"/>
        <end position="406"/>
    </location>
</feature>
<evidence type="ECO:0000256" key="1">
    <source>
        <dbReference type="SAM" id="MobiDB-lite"/>
    </source>
</evidence>
<name>A0A397SXK0_9GLOM</name>
<organism evidence="2 3">
    <name type="scientific">Glomus cerebriforme</name>
    <dbReference type="NCBI Taxonomy" id="658196"/>
    <lineage>
        <taxon>Eukaryota</taxon>
        <taxon>Fungi</taxon>
        <taxon>Fungi incertae sedis</taxon>
        <taxon>Mucoromycota</taxon>
        <taxon>Glomeromycotina</taxon>
        <taxon>Glomeromycetes</taxon>
        <taxon>Glomerales</taxon>
        <taxon>Glomeraceae</taxon>
        <taxon>Glomus</taxon>
    </lineage>
</organism>
<feature type="compositionally biased region" description="Low complexity" evidence="1">
    <location>
        <begin position="78"/>
        <end position="92"/>
    </location>
</feature>
<comment type="caution">
    <text evidence="2">The sequence shown here is derived from an EMBL/GenBank/DDBJ whole genome shotgun (WGS) entry which is preliminary data.</text>
</comment>
<dbReference type="EMBL" id="QKYT01000221">
    <property type="protein sequence ID" value="RIA89386.1"/>
    <property type="molecule type" value="Genomic_DNA"/>
</dbReference>
<protein>
    <submittedName>
        <fullName evidence="2">Uncharacterized protein</fullName>
    </submittedName>
</protein>
<keyword evidence="3" id="KW-1185">Reference proteome</keyword>